<dbReference type="PANTHER" id="PTHR11122">
    <property type="entry name" value="APOSPORY-ASSOCIATED PROTEIN C-RELATED"/>
    <property type="match status" value="1"/>
</dbReference>
<evidence type="ECO:0000256" key="4">
    <source>
        <dbReference type="PIRNR" id="PIRNR016020"/>
    </source>
</evidence>
<evidence type="ECO:0000313" key="6">
    <source>
        <dbReference type="EMBL" id="OOF51762.1"/>
    </source>
</evidence>
<dbReference type="Pfam" id="PF01263">
    <property type="entry name" value="Aldose_epim"/>
    <property type="match status" value="1"/>
</dbReference>
<reference evidence="6 7" key="1">
    <citation type="submission" date="2016-10" db="EMBL/GenBank/DDBJ databases">
        <title>Rodentibacter gen. nov. and new species.</title>
        <authorList>
            <person name="Christensen H."/>
        </authorList>
    </citation>
    <scope>NUCLEOTIDE SEQUENCE [LARGE SCALE GENOMIC DNA]</scope>
    <source>
        <strain evidence="7">ppn416</strain>
    </source>
</reference>
<evidence type="ECO:0000256" key="1">
    <source>
        <dbReference type="ARBA" id="ARBA00001096"/>
    </source>
</evidence>
<dbReference type="AlphaFoldDB" id="A0A1V3J9K3"/>
<comment type="caution">
    <text evidence="6">The sequence shown here is derived from an EMBL/GenBank/DDBJ whole genome shotgun (WGS) entry which is preliminary data.</text>
</comment>
<dbReference type="PANTHER" id="PTHR11122:SF13">
    <property type="entry name" value="GLUCOSE-6-PHOSPHATE 1-EPIMERASE"/>
    <property type="match status" value="1"/>
</dbReference>
<dbReference type="PIRSF" id="PIRSF016020">
    <property type="entry name" value="PHexose_mutarotase"/>
    <property type="match status" value="1"/>
</dbReference>
<comment type="catalytic activity">
    <reaction evidence="1">
        <text>alpha-D-glucose 6-phosphate = beta-D-glucose 6-phosphate</text>
        <dbReference type="Rhea" id="RHEA:16249"/>
        <dbReference type="ChEBI" id="CHEBI:58225"/>
        <dbReference type="ChEBI" id="CHEBI:58247"/>
        <dbReference type="EC" id="5.1.3.15"/>
    </reaction>
</comment>
<feature type="active site" evidence="5">
    <location>
        <position position="249"/>
    </location>
</feature>
<keyword evidence="3 4" id="KW-0413">Isomerase</keyword>
<dbReference type="InterPro" id="IPR008183">
    <property type="entry name" value="Aldose_1/G6P_1-epimerase"/>
</dbReference>
<comment type="similarity">
    <text evidence="2 4">Belongs to the glucose-6-phosphate 1-epimerase family.</text>
</comment>
<organism evidence="6 7">
    <name type="scientific">Rodentibacter genomosp. 1</name>
    <dbReference type="NCBI Taxonomy" id="1908264"/>
    <lineage>
        <taxon>Bacteria</taxon>
        <taxon>Pseudomonadati</taxon>
        <taxon>Pseudomonadota</taxon>
        <taxon>Gammaproteobacteria</taxon>
        <taxon>Pasteurellales</taxon>
        <taxon>Pasteurellaceae</taxon>
        <taxon>Rodentibacter</taxon>
    </lineage>
</organism>
<evidence type="ECO:0000256" key="2">
    <source>
        <dbReference type="ARBA" id="ARBA00005866"/>
    </source>
</evidence>
<evidence type="ECO:0000313" key="7">
    <source>
        <dbReference type="Proteomes" id="UP000188481"/>
    </source>
</evidence>
<proteinExistence type="inferred from homology"/>
<dbReference type="Gene3D" id="2.70.98.10">
    <property type="match status" value="1"/>
</dbReference>
<dbReference type="GO" id="GO:0047938">
    <property type="term" value="F:glucose-6-phosphate 1-epimerase activity"/>
    <property type="evidence" value="ECO:0007669"/>
    <property type="project" value="UniProtKB-UniRule"/>
</dbReference>
<dbReference type="InterPro" id="IPR025532">
    <property type="entry name" value="G6P_1-epimerase"/>
</dbReference>
<dbReference type="RefSeq" id="WP_077541006.1">
    <property type="nucleotide sequence ID" value="NZ_MLHN01000003.1"/>
</dbReference>
<dbReference type="EMBL" id="MLHN01000003">
    <property type="protein sequence ID" value="OOF51762.1"/>
    <property type="molecule type" value="Genomic_DNA"/>
</dbReference>
<dbReference type="InterPro" id="IPR014718">
    <property type="entry name" value="GH-type_carb-bd"/>
</dbReference>
<name>A0A1V3J9K3_9PAST</name>
<dbReference type="InterPro" id="IPR011013">
    <property type="entry name" value="Gal_mutarotase_sf_dom"/>
</dbReference>
<accession>A0A1V3J9K3</accession>
<dbReference type="CDD" id="cd09020">
    <property type="entry name" value="D-hex-6-P-epi_like"/>
    <property type="match status" value="1"/>
</dbReference>
<dbReference type="STRING" id="1908264.BKK54_01940"/>
<dbReference type="EC" id="5.1.3.15" evidence="4"/>
<keyword evidence="7" id="KW-1185">Reference proteome</keyword>
<sequence length="275" mass="31763">MPIINKITHLTPELSLYHYNEIPVICLDHQVGKAKISLQGAQLLSWKPYDEQQDLLWLSEIEPFELGTAIRGGVPICYPWFGTKQSPAHGTARLRLWQLSDYDIQPDKVRLVFALFDQNHIIEAKMEMVFEQKCRLRFTHYGQQPAEVALHSYFHIGDIHQAEVLDLPTSCFNSLTQQMEDVPSRRTINENVDCIYTGNFHQNLISDHQSKRDITLEHHNASELVLWNPWHKATSAMQETDYQNMLCLETARISKPLNFGETVGVDIFADNDFSR</sequence>
<evidence type="ECO:0000256" key="3">
    <source>
        <dbReference type="ARBA" id="ARBA00023235"/>
    </source>
</evidence>
<evidence type="ECO:0000256" key="5">
    <source>
        <dbReference type="PIRSR" id="PIRSR016020-1"/>
    </source>
</evidence>
<dbReference type="Proteomes" id="UP000188481">
    <property type="component" value="Unassembled WGS sequence"/>
</dbReference>
<dbReference type="SUPFAM" id="SSF74650">
    <property type="entry name" value="Galactose mutarotase-like"/>
    <property type="match status" value="1"/>
</dbReference>
<protein>
    <recommendedName>
        <fullName evidence="4">Putative glucose-6-phosphate 1-epimerase</fullName>
        <ecNumber evidence="4">5.1.3.15</ecNumber>
    </recommendedName>
</protein>
<gene>
    <name evidence="6" type="ORF">BKK54_01940</name>
</gene>
<feature type="active site" evidence="5">
    <location>
        <position position="151"/>
    </location>
</feature>
<dbReference type="GO" id="GO:0030246">
    <property type="term" value="F:carbohydrate binding"/>
    <property type="evidence" value="ECO:0007669"/>
    <property type="project" value="UniProtKB-UniRule"/>
</dbReference>
<dbReference type="GO" id="GO:0005975">
    <property type="term" value="P:carbohydrate metabolic process"/>
    <property type="evidence" value="ECO:0007669"/>
    <property type="project" value="InterPro"/>
</dbReference>